<organism evidence="1 2">
    <name type="scientific">Vermiconidia calcicola</name>
    <dbReference type="NCBI Taxonomy" id="1690605"/>
    <lineage>
        <taxon>Eukaryota</taxon>
        <taxon>Fungi</taxon>
        <taxon>Dikarya</taxon>
        <taxon>Ascomycota</taxon>
        <taxon>Pezizomycotina</taxon>
        <taxon>Dothideomycetes</taxon>
        <taxon>Dothideomycetidae</taxon>
        <taxon>Mycosphaerellales</taxon>
        <taxon>Extremaceae</taxon>
        <taxon>Vermiconidia</taxon>
    </lineage>
</organism>
<name>A0ACC3MAG0_9PEZI</name>
<evidence type="ECO:0000313" key="1">
    <source>
        <dbReference type="EMBL" id="KAK3681861.1"/>
    </source>
</evidence>
<protein>
    <submittedName>
        <fullName evidence="1">Uncharacterized protein</fullName>
    </submittedName>
</protein>
<keyword evidence="2" id="KW-1185">Reference proteome</keyword>
<accession>A0ACC3MAG0</accession>
<comment type="caution">
    <text evidence="1">The sequence shown here is derived from an EMBL/GenBank/DDBJ whole genome shotgun (WGS) entry which is preliminary data.</text>
</comment>
<evidence type="ECO:0000313" key="2">
    <source>
        <dbReference type="Proteomes" id="UP001281147"/>
    </source>
</evidence>
<reference evidence="1" key="1">
    <citation type="submission" date="2023-07" db="EMBL/GenBank/DDBJ databases">
        <title>Black Yeasts Isolated from many extreme environments.</title>
        <authorList>
            <person name="Coleine C."/>
            <person name="Stajich J.E."/>
            <person name="Selbmann L."/>
        </authorList>
    </citation>
    <scope>NUCLEOTIDE SEQUENCE</scope>
    <source>
        <strain evidence="1">CCFEE 5714</strain>
    </source>
</reference>
<dbReference type="EMBL" id="JAUTXU010000393">
    <property type="protein sequence ID" value="KAK3681861.1"/>
    <property type="molecule type" value="Genomic_DNA"/>
</dbReference>
<gene>
    <name evidence="1" type="ORF">LTR37_020820</name>
</gene>
<sequence length="219" mass="24166">MAQTSSTTCHLLSLPAELRNWIWDLAFTADTREGSEVDLITATGPSRAILATCHQVQNEAISSYHSAIPAWWKTTKFTVPRQPTEEKRTAIKLLDDVKLKLVTTLRVRGPELSCNFDNGIWSCECRSSNKLMTTGHRGGCPRKALKVNTRVIDSLVDGGLRLFDGKCEVGGGCFGKLRAELAAEAIEDAKKHGGWDGLTKVELLSTFCWLWWCQGSALV</sequence>
<dbReference type="Proteomes" id="UP001281147">
    <property type="component" value="Unassembled WGS sequence"/>
</dbReference>
<proteinExistence type="predicted"/>